<dbReference type="PROSITE" id="PS00409">
    <property type="entry name" value="PROKAR_NTER_METHYL"/>
    <property type="match status" value="1"/>
</dbReference>
<proteinExistence type="predicted"/>
<evidence type="ECO:0000256" key="1">
    <source>
        <dbReference type="SAM" id="Phobius"/>
    </source>
</evidence>
<keyword evidence="1" id="KW-1133">Transmembrane helix</keyword>
<gene>
    <name evidence="2" type="primary">pilV</name>
    <name evidence="2" type="ORF">QC821_17880</name>
</gene>
<keyword evidence="1" id="KW-0472">Membrane</keyword>
<reference evidence="2 3" key="1">
    <citation type="submission" date="2023-04" db="EMBL/GenBank/DDBJ databases">
        <title>A long-awaited taxogenomic arrangement of the family Halomonadaceae.</title>
        <authorList>
            <person name="De La Haba R."/>
            <person name="Chuvochina M."/>
            <person name="Wittouck S."/>
            <person name="Arahal D.R."/>
            <person name="Sanchez-Porro C."/>
            <person name="Hugenholtz P."/>
            <person name="Ventosa A."/>
        </authorList>
    </citation>
    <scope>NUCLEOTIDE SEQUENCE [LARGE SCALE GENOMIC DNA]</scope>
    <source>
        <strain evidence="2 3">DSM 26770</strain>
    </source>
</reference>
<name>A0ABU1HKN1_9GAMM</name>
<dbReference type="RefSeq" id="WP_309724311.1">
    <property type="nucleotide sequence ID" value="NZ_JARWAM010000015.1"/>
</dbReference>
<accession>A0ABU1HKN1</accession>
<dbReference type="InterPro" id="IPR013362">
    <property type="entry name" value="Pilus_4_PilV"/>
</dbReference>
<sequence>MSRSRRYSPQSGFTLIEALIALLVLSIGMLGVAAMQLKALQGAHAAYQRSIASLAAQDAQERLWAVMAKDPNNLICPSWGEAQNIDGASWHAQWVEFLPGLNSSPVSESVGCQFDISVGWSDSRFENEDAPVFEYTIRLPGS</sequence>
<feature type="transmembrane region" description="Helical" evidence="1">
    <location>
        <begin position="12"/>
        <end position="35"/>
    </location>
</feature>
<protein>
    <submittedName>
        <fullName evidence="2">Type IV pilus modification protein PilV</fullName>
    </submittedName>
</protein>
<dbReference type="Proteomes" id="UP001251374">
    <property type="component" value="Unassembled WGS sequence"/>
</dbReference>
<organism evidence="2 3">
    <name type="scientific">Franzmannia qiaohouensis</name>
    <dbReference type="NCBI Taxonomy" id="1329370"/>
    <lineage>
        <taxon>Bacteria</taxon>
        <taxon>Pseudomonadati</taxon>
        <taxon>Pseudomonadota</taxon>
        <taxon>Gammaproteobacteria</taxon>
        <taxon>Oceanospirillales</taxon>
        <taxon>Halomonadaceae</taxon>
        <taxon>Franzmannia</taxon>
    </lineage>
</organism>
<dbReference type="InterPro" id="IPR012902">
    <property type="entry name" value="N_methyl_site"/>
</dbReference>
<dbReference type="Pfam" id="PF07963">
    <property type="entry name" value="N_methyl"/>
    <property type="match status" value="1"/>
</dbReference>
<evidence type="ECO:0000313" key="3">
    <source>
        <dbReference type="Proteomes" id="UP001251374"/>
    </source>
</evidence>
<comment type="caution">
    <text evidence="2">The sequence shown here is derived from an EMBL/GenBank/DDBJ whole genome shotgun (WGS) entry which is preliminary data.</text>
</comment>
<keyword evidence="1" id="KW-0812">Transmembrane</keyword>
<dbReference type="EMBL" id="JARWAM010000015">
    <property type="protein sequence ID" value="MDR5907155.1"/>
    <property type="molecule type" value="Genomic_DNA"/>
</dbReference>
<dbReference type="NCBIfam" id="TIGR02523">
    <property type="entry name" value="type_IV_pilV"/>
    <property type="match status" value="1"/>
</dbReference>
<keyword evidence="3" id="KW-1185">Reference proteome</keyword>
<evidence type="ECO:0000313" key="2">
    <source>
        <dbReference type="EMBL" id="MDR5907155.1"/>
    </source>
</evidence>
<dbReference type="NCBIfam" id="TIGR02532">
    <property type="entry name" value="IV_pilin_GFxxxE"/>
    <property type="match status" value="1"/>
</dbReference>